<feature type="compositionally biased region" description="Low complexity" evidence="1">
    <location>
        <begin position="691"/>
        <end position="711"/>
    </location>
</feature>
<name>A0A182VH15_ANOME</name>
<evidence type="ECO:0000313" key="3">
    <source>
        <dbReference type="EnsemblMetazoa" id="AMEM014831-PA"/>
    </source>
</evidence>
<keyword evidence="4" id="KW-1185">Reference proteome</keyword>
<evidence type="ECO:0000256" key="2">
    <source>
        <dbReference type="SAM" id="Phobius"/>
    </source>
</evidence>
<keyword evidence="2" id="KW-0472">Membrane</keyword>
<organism evidence="3 4">
    <name type="scientific">Anopheles merus</name>
    <name type="common">Mosquito</name>
    <dbReference type="NCBI Taxonomy" id="30066"/>
    <lineage>
        <taxon>Eukaryota</taxon>
        <taxon>Metazoa</taxon>
        <taxon>Ecdysozoa</taxon>
        <taxon>Arthropoda</taxon>
        <taxon>Hexapoda</taxon>
        <taxon>Insecta</taxon>
        <taxon>Pterygota</taxon>
        <taxon>Neoptera</taxon>
        <taxon>Endopterygota</taxon>
        <taxon>Diptera</taxon>
        <taxon>Nematocera</taxon>
        <taxon>Culicoidea</taxon>
        <taxon>Culicidae</taxon>
        <taxon>Anophelinae</taxon>
        <taxon>Anopheles</taxon>
    </lineage>
</organism>
<keyword evidence="2" id="KW-0812">Transmembrane</keyword>
<proteinExistence type="predicted"/>
<protein>
    <submittedName>
        <fullName evidence="3">Uncharacterized protein</fullName>
    </submittedName>
</protein>
<evidence type="ECO:0000256" key="1">
    <source>
        <dbReference type="SAM" id="MobiDB-lite"/>
    </source>
</evidence>
<evidence type="ECO:0000313" key="4">
    <source>
        <dbReference type="Proteomes" id="UP000075903"/>
    </source>
</evidence>
<feature type="transmembrane region" description="Helical" evidence="2">
    <location>
        <begin position="565"/>
        <end position="589"/>
    </location>
</feature>
<feature type="region of interest" description="Disordered" evidence="1">
    <location>
        <begin position="691"/>
        <end position="733"/>
    </location>
</feature>
<accession>A0A182VH15</accession>
<keyword evidence="2" id="KW-1133">Transmembrane helix</keyword>
<feature type="region of interest" description="Disordered" evidence="1">
    <location>
        <begin position="239"/>
        <end position="263"/>
    </location>
</feature>
<dbReference type="AlphaFoldDB" id="A0A182VH15"/>
<dbReference type="Proteomes" id="UP000075903">
    <property type="component" value="Unassembled WGS sequence"/>
</dbReference>
<dbReference type="VEuPathDB" id="VectorBase:AMEM014831"/>
<dbReference type="EnsemblMetazoa" id="AMEM014831-RA">
    <property type="protein sequence ID" value="AMEM014831-PA"/>
    <property type="gene ID" value="AMEM014831"/>
</dbReference>
<feature type="compositionally biased region" description="Low complexity" evidence="1">
    <location>
        <begin position="239"/>
        <end position="252"/>
    </location>
</feature>
<sequence length="733" mass="75597">MRCVQAVMLPMARPIASQNLLAIGARLLSWNSWISSSTSVWWGGVGARISGAGRSSAGLSGSTELASCRHTGQKNSPSSTFRLFGLRGVCSDLRYASWQDRCTWCPQDWMCTPPSQPMLCDRNQDVWPNFHCSSSMRLLNSLASVTLSASRAWSSRDRGSASRSARVRRCPTTLLDSTSTTSPIGFVSVLGPDVLQMMQSYSFSRSASACCSSAACRSAAARAAAAAAAADSPSVPAAAAAPAPVDSSSPKPKSMPDESPPPPIEAIASSMNRFCRFANSSIIFFCRSLARLVRSSFSRASRAFCSACRSLWFGHSSARICSMRTAHVASSAAILRSRLPMKNGPSPMRESEMRPRPRCGVSSPPPPPPLLPAGVSSSSSSIFAWSPSGCCRGPVLDDAGTPVPAGGWLLPLVDAVLPPLLAAAAAVSSSSVSSSSEKLSSAPLSCECSFSSSEMIDSSSTIVSLSLLPSRPVGPPAPSRVVISPTPPALPCWFCCCCRPWWFAIMLRRLNRVHTGSAGATTTRRLQTAMVVAGRLLRQRLRPVLCTACSSSSSYSASTSCARCAAVMMVMVMVPMVMVVMVVMLCSWFGCCGTTLRLPLVPTAAAAGAAGDEDDDAAAAAATAAAARLNGSSIPPVASTAPAPVAPNTGGVRARCCGCCCGIAISCPPTSPPGTGTNSCRIISSTPVGPPAGTSSAASSTINSVARAGPPALSPPPLAVARMSAPGPTPAAG</sequence>
<reference evidence="3" key="1">
    <citation type="submission" date="2020-05" db="UniProtKB">
        <authorList>
            <consortium name="EnsemblMetazoa"/>
        </authorList>
    </citation>
    <scope>IDENTIFICATION</scope>
    <source>
        <strain evidence="3">MAF</strain>
    </source>
</reference>
<feature type="region of interest" description="Disordered" evidence="1">
    <location>
        <begin position="339"/>
        <end position="367"/>
    </location>
</feature>